<accession>A0A124GA43</accession>
<dbReference type="EMBL" id="LLZH01000234">
    <property type="protein sequence ID" value="KUL31000.1"/>
    <property type="molecule type" value="Genomic_DNA"/>
</dbReference>
<evidence type="ECO:0000313" key="2">
    <source>
        <dbReference type="Proteomes" id="UP000053244"/>
    </source>
</evidence>
<reference evidence="1 2" key="1">
    <citation type="submission" date="2015-10" db="EMBL/GenBank/DDBJ databases">
        <authorList>
            <person name="Gilbert D.G."/>
        </authorList>
    </citation>
    <scope>NUCLEOTIDE SEQUENCE [LARGE SCALE GENOMIC DNA]</scope>
    <source>
        <strain evidence="1 2">NRRL B-16712</strain>
    </source>
</reference>
<dbReference type="RefSeq" id="WP_067695322.1">
    <property type="nucleotide sequence ID" value="NZ_LLZH01000234.1"/>
</dbReference>
<dbReference type="OrthoDB" id="4458954at2"/>
<comment type="caution">
    <text evidence="1">The sequence shown here is derived from an EMBL/GenBank/DDBJ whole genome shotgun (WGS) entry which is preliminary data.</text>
</comment>
<keyword evidence="2" id="KW-1185">Reference proteome</keyword>
<sequence>MEMRSRLAGDLDSCVVALRATHEADAYPLKRSGAAAFYRARGFAHTHDVAAGWSGPDGRPVTLRYYALG</sequence>
<name>A0A124GA43_9ACTN</name>
<proteinExistence type="predicted"/>
<evidence type="ECO:0000313" key="1">
    <source>
        <dbReference type="EMBL" id="KUL31000.1"/>
    </source>
</evidence>
<gene>
    <name evidence="1" type="ORF">ADL15_23960</name>
</gene>
<organism evidence="1 2">
    <name type="scientific">Actinoplanes awajinensis subsp. mycoplanecinus</name>
    <dbReference type="NCBI Taxonomy" id="135947"/>
    <lineage>
        <taxon>Bacteria</taxon>
        <taxon>Bacillati</taxon>
        <taxon>Actinomycetota</taxon>
        <taxon>Actinomycetes</taxon>
        <taxon>Micromonosporales</taxon>
        <taxon>Micromonosporaceae</taxon>
        <taxon>Actinoplanes</taxon>
    </lineage>
</organism>
<protein>
    <submittedName>
        <fullName evidence="1">Uncharacterized protein</fullName>
    </submittedName>
</protein>
<dbReference type="Proteomes" id="UP000053244">
    <property type="component" value="Unassembled WGS sequence"/>
</dbReference>
<dbReference type="AlphaFoldDB" id="A0A124GA43"/>